<keyword evidence="2" id="KW-1185">Reference proteome</keyword>
<sequence>MRKIVFLVFLFCSISYGQEKKKYQITWSEYEVETHTCQEVHGDQLCMSDGVHWNTVGQAYQNSFVVTGKKNRDWHLQQLEIRRPQPDTAPVDTYIFNIKAIEIE</sequence>
<dbReference type="EMBL" id="JBHSCL010000003">
    <property type="protein sequence ID" value="MFC4219015.1"/>
    <property type="molecule type" value="Genomic_DNA"/>
</dbReference>
<comment type="caution">
    <text evidence="1">The sequence shown here is derived from an EMBL/GenBank/DDBJ whole genome shotgun (WGS) entry which is preliminary data.</text>
</comment>
<dbReference type="Proteomes" id="UP001595841">
    <property type="component" value="Unassembled WGS sequence"/>
</dbReference>
<organism evidence="1 2">
    <name type="scientific">Flagellimonas marina</name>
    <dbReference type="NCBI Taxonomy" id="1775168"/>
    <lineage>
        <taxon>Bacteria</taxon>
        <taxon>Pseudomonadati</taxon>
        <taxon>Bacteroidota</taxon>
        <taxon>Flavobacteriia</taxon>
        <taxon>Flavobacteriales</taxon>
        <taxon>Flavobacteriaceae</taxon>
        <taxon>Flagellimonas</taxon>
    </lineage>
</organism>
<protein>
    <recommendedName>
        <fullName evidence="3">DUF4377 domain-containing protein</fullName>
    </recommendedName>
</protein>
<dbReference type="RefSeq" id="WP_379762408.1">
    <property type="nucleotide sequence ID" value="NZ_JBHSCL010000003.1"/>
</dbReference>
<name>A0ABV8PKA1_9FLAO</name>
<gene>
    <name evidence="1" type="ORF">ACFOWS_02655</name>
</gene>
<evidence type="ECO:0000313" key="1">
    <source>
        <dbReference type="EMBL" id="MFC4219015.1"/>
    </source>
</evidence>
<proteinExistence type="predicted"/>
<evidence type="ECO:0008006" key="3">
    <source>
        <dbReference type="Google" id="ProtNLM"/>
    </source>
</evidence>
<evidence type="ECO:0000313" key="2">
    <source>
        <dbReference type="Proteomes" id="UP001595841"/>
    </source>
</evidence>
<reference evidence="2" key="1">
    <citation type="journal article" date="2019" name="Int. J. Syst. Evol. Microbiol.">
        <title>The Global Catalogue of Microorganisms (GCM) 10K type strain sequencing project: providing services to taxonomists for standard genome sequencing and annotation.</title>
        <authorList>
            <consortium name="The Broad Institute Genomics Platform"/>
            <consortium name="The Broad Institute Genome Sequencing Center for Infectious Disease"/>
            <person name="Wu L."/>
            <person name="Ma J."/>
        </authorList>
    </citation>
    <scope>NUCLEOTIDE SEQUENCE [LARGE SCALE GENOMIC DNA]</scope>
    <source>
        <strain evidence="2">CGMCC 1.15774</strain>
    </source>
</reference>
<accession>A0ABV8PKA1</accession>